<dbReference type="EMBL" id="JARPXL010000027">
    <property type="protein sequence ID" value="MDT2546292.1"/>
    <property type="molecule type" value="Genomic_DNA"/>
</dbReference>
<reference evidence="2" key="1">
    <citation type="submission" date="2023-03" db="EMBL/GenBank/DDBJ databases">
        <authorList>
            <person name="Shen W."/>
            <person name="Cai J."/>
        </authorList>
    </citation>
    <scope>NUCLEOTIDE SEQUENCE</scope>
    <source>
        <strain evidence="2">Y15</strain>
    </source>
</reference>
<accession>A0AAW8TGQ7</accession>
<dbReference type="RefSeq" id="WP_311816908.1">
    <property type="nucleotide sequence ID" value="NZ_JARPXG010000029.1"/>
</dbReference>
<keyword evidence="1" id="KW-0812">Transmembrane</keyword>
<feature type="transmembrane region" description="Helical" evidence="1">
    <location>
        <begin position="6"/>
        <end position="26"/>
    </location>
</feature>
<sequence>MSNKLMNTFIIPFFLLYQSYIPYVYVGVTSTKTSDTLSLSDRSNKTGYHYKEKHHYSSDVPTVTVGGDGITIIQENQRSSNNFYGKERDKKTKRKEFKELDLQLVKLGEETKLSGGEDNEFTLFGYQLNLLTGLLLVGIKEEHI</sequence>
<proteinExistence type="predicted"/>
<evidence type="ECO:0000313" key="2">
    <source>
        <dbReference type="EMBL" id="MDT2546292.1"/>
    </source>
</evidence>
<evidence type="ECO:0000256" key="1">
    <source>
        <dbReference type="SAM" id="Phobius"/>
    </source>
</evidence>
<dbReference type="AlphaFoldDB" id="A0AAW8TGQ7"/>
<evidence type="ECO:0000313" key="3">
    <source>
        <dbReference type="Proteomes" id="UP001254770"/>
    </source>
</evidence>
<keyword evidence="1" id="KW-0472">Membrane</keyword>
<dbReference type="Proteomes" id="UP001254770">
    <property type="component" value="Unassembled WGS sequence"/>
</dbReference>
<name>A0AAW8TGQ7_9ENTE</name>
<gene>
    <name evidence="2" type="ORF">P7D69_18250</name>
</gene>
<keyword evidence="1" id="KW-1133">Transmembrane helix</keyword>
<comment type="caution">
    <text evidence="2">The sequence shown here is derived from an EMBL/GenBank/DDBJ whole genome shotgun (WGS) entry which is preliminary data.</text>
</comment>
<protein>
    <submittedName>
        <fullName evidence="2">Uncharacterized protein</fullName>
    </submittedName>
</protein>
<organism evidence="2 3">
    <name type="scientific">Enterococcus raffinosus</name>
    <dbReference type="NCBI Taxonomy" id="71452"/>
    <lineage>
        <taxon>Bacteria</taxon>
        <taxon>Bacillati</taxon>
        <taxon>Bacillota</taxon>
        <taxon>Bacilli</taxon>
        <taxon>Lactobacillales</taxon>
        <taxon>Enterococcaceae</taxon>
        <taxon>Enterococcus</taxon>
    </lineage>
</organism>